<name>A0A839T8M2_9GAMM</name>
<dbReference type="Proteomes" id="UP000588111">
    <property type="component" value="Unassembled WGS sequence"/>
</dbReference>
<keyword evidence="2" id="KW-1185">Reference proteome</keyword>
<sequence>MLVFTQGSSLPTIKTVLFTIVLLGTAQLIVGCDSQYSSSNNITAQTDNIGENTAETDNVHIKPAPINSAAANRAQANEIVAPSNDKTVNPSGYQKLSFGQVITPELLNKLGLIKEETDNEQCYYVNNPALSYMDKEYGKRASVLYQIIDNKVALIAIQAPNIPFYTDINVGHAVTEVMKEHNNKLTYEVDKYAVNGDYYSLIANVNFEVIKEPQLGESLKDENIKMNDKKDELPIQIEYHIKGGQKLNNYRINSTEWTADNRSLLKGEVESIDIGIPDAIYSVEGCS</sequence>
<gene>
    <name evidence="1" type="ORF">FHS24_000303</name>
</gene>
<reference evidence="1 2" key="1">
    <citation type="submission" date="2020-08" db="EMBL/GenBank/DDBJ databases">
        <title>Genomic Encyclopedia of Type Strains, Phase III (KMG-III): the genomes of soil and plant-associated and newly described type strains.</title>
        <authorList>
            <person name="Whitman W."/>
        </authorList>
    </citation>
    <scope>NUCLEOTIDE SEQUENCE [LARGE SCALE GENOMIC DNA]</scope>
    <source>
        <strain evidence="1 2">CECT 5885</strain>
    </source>
</reference>
<organism evidence="1 2">
    <name type="scientific">Psychrobacter luti</name>
    <dbReference type="NCBI Taxonomy" id="198481"/>
    <lineage>
        <taxon>Bacteria</taxon>
        <taxon>Pseudomonadati</taxon>
        <taxon>Pseudomonadota</taxon>
        <taxon>Gammaproteobacteria</taxon>
        <taxon>Moraxellales</taxon>
        <taxon>Moraxellaceae</taxon>
        <taxon>Psychrobacter</taxon>
    </lineage>
</organism>
<proteinExistence type="predicted"/>
<accession>A0A839T8M2</accession>
<dbReference type="AlphaFoldDB" id="A0A839T8M2"/>
<evidence type="ECO:0000313" key="2">
    <source>
        <dbReference type="Proteomes" id="UP000588111"/>
    </source>
</evidence>
<dbReference type="EMBL" id="JACHXL010000001">
    <property type="protein sequence ID" value="MBB3105812.1"/>
    <property type="molecule type" value="Genomic_DNA"/>
</dbReference>
<evidence type="ECO:0000313" key="1">
    <source>
        <dbReference type="EMBL" id="MBB3105812.1"/>
    </source>
</evidence>
<dbReference type="RefSeq" id="WP_183618120.1">
    <property type="nucleotide sequence ID" value="NZ_CAJHAH010000004.1"/>
</dbReference>
<comment type="caution">
    <text evidence="1">The sequence shown here is derived from an EMBL/GenBank/DDBJ whole genome shotgun (WGS) entry which is preliminary data.</text>
</comment>
<protein>
    <submittedName>
        <fullName evidence="1">Uncharacterized protein</fullName>
    </submittedName>
</protein>